<feature type="region of interest" description="Disordered" evidence="1">
    <location>
        <begin position="246"/>
        <end position="271"/>
    </location>
</feature>
<dbReference type="AlphaFoldDB" id="A0A5B9WG38"/>
<dbReference type="Proteomes" id="UP000324233">
    <property type="component" value="Chromosome"/>
</dbReference>
<reference evidence="3 4" key="1">
    <citation type="submission" date="2019-08" db="EMBL/GenBank/DDBJ databases">
        <title>Deep-cultivation of Planctomycetes and their phenomic and genomic characterization uncovers novel biology.</title>
        <authorList>
            <person name="Wiegand S."/>
            <person name="Jogler M."/>
            <person name="Boedeker C."/>
            <person name="Pinto D."/>
            <person name="Vollmers J."/>
            <person name="Rivas-Marin E."/>
            <person name="Kohn T."/>
            <person name="Peeters S.H."/>
            <person name="Heuer A."/>
            <person name="Rast P."/>
            <person name="Oberbeckmann S."/>
            <person name="Bunk B."/>
            <person name="Jeske O."/>
            <person name="Meyerdierks A."/>
            <person name="Storesund J.E."/>
            <person name="Kallscheuer N."/>
            <person name="Luecker S."/>
            <person name="Lage O.M."/>
            <person name="Pohl T."/>
            <person name="Merkel B.J."/>
            <person name="Hornburger P."/>
            <person name="Mueller R.-W."/>
            <person name="Bruemmer F."/>
            <person name="Labrenz M."/>
            <person name="Spormann A.M."/>
            <person name="Op den Camp H."/>
            <person name="Overmann J."/>
            <person name="Amann R."/>
            <person name="Jetten M.S.M."/>
            <person name="Mascher T."/>
            <person name="Medema M.H."/>
            <person name="Devos D.P."/>
            <person name="Kaster A.-K."/>
            <person name="Ovreas L."/>
            <person name="Rohde M."/>
            <person name="Galperin M.Y."/>
            <person name="Jogler C."/>
        </authorList>
    </citation>
    <scope>NUCLEOTIDE SEQUENCE [LARGE SCALE GENOMIC DNA]</scope>
    <source>
        <strain evidence="3 4">OJF2</strain>
    </source>
</reference>
<evidence type="ECO:0000256" key="2">
    <source>
        <dbReference type="SAM" id="Phobius"/>
    </source>
</evidence>
<keyword evidence="2" id="KW-1133">Transmembrane helix</keyword>
<accession>A0A5B9WG38</accession>
<dbReference type="KEGG" id="agv:OJF2_75970"/>
<protein>
    <submittedName>
        <fullName evidence="3">Uncharacterized protein</fullName>
    </submittedName>
</protein>
<keyword evidence="4" id="KW-1185">Reference proteome</keyword>
<feature type="compositionally biased region" description="Pro residues" evidence="1">
    <location>
        <begin position="166"/>
        <end position="179"/>
    </location>
</feature>
<gene>
    <name evidence="3" type="ORF">OJF2_75970</name>
</gene>
<evidence type="ECO:0000313" key="3">
    <source>
        <dbReference type="EMBL" id="QEH38985.1"/>
    </source>
</evidence>
<sequence length="271" mass="29011">MRRLRFDDLTTKAMQASGGAPGEAPLHSCRRLVVGGGVLLLVLWMIVFLAFREWRTRYRERARFGAVEVAPAVDRFAEIGPPGIDPIAWREAVRDTRDMIRAVTGSNLLDLGQMKALRDELNAAASRSRAHPEAAAAELAGIWDAMADRAEFLLNPAPSGRRPPHPRPTILPPRPPPSSEQPRPGRYPQASIRRGGLGTDAGMAASGVSSLAVLPRGAFSSPTDLALLIEPQNGLDELLSDNEEPMTAGSLTWSHSGGDAAHVRTASGVPG</sequence>
<dbReference type="EMBL" id="CP042997">
    <property type="protein sequence ID" value="QEH38985.1"/>
    <property type="molecule type" value="Genomic_DNA"/>
</dbReference>
<name>A0A5B9WG38_9BACT</name>
<dbReference type="RefSeq" id="WP_148598358.1">
    <property type="nucleotide sequence ID" value="NZ_CP042997.1"/>
</dbReference>
<keyword evidence="2" id="KW-0812">Transmembrane</keyword>
<feature type="region of interest" description="Disordered" evidence="1">
    <location>
        <begin position="154"/>
        <end position="201"/>
    </location>
</feature>
<evidence type="ECO:0000313" key="4">
    <source>
        <dbReference type="Proteomes" id="UP000324233"/>
    </source>
</evidence>
<proteinExistence type="predicted"/>
<keyword evidence="2" id="KW-0472">Membrane</keyword>
<feature type="transmembrane region" description="Helical" evidence="2">
    <location>
        <begin position="32"/>
        <end position="51"/>
    </location>
</feature>
<dbReference type="OrthoDB" id="10010026at2"/>
<organism evidence="3 4">
    <name type="scientific">Aquisphaera giovannonii</name>
    <dbReference type="NCBI Taxonomy" id="406548"/>
    <lineage>
        <taxon>Bacteria</taxon>
        <taxon>Pseudomonadati</taxon>
        <taxon>Planctomycetota</taxon>
        <taxon>Planctomycetia</taxon>
        <taxon>Isosphaerales</taxon>
        <taxon>Isosphaeraceae</taxon>
        <taxon>Aquisphaera</taxon>
    </lineage>
</organism>
<evidence type="ECO:0000256" key="1">
    <source>
        <dbReference type="SAM" id="MobiDB-lite"/>
    </source>
</evidence>